<gene>
    <name evidence="1" type="ORF">D3879_25725</name>
</gene>
<dbReference type="AlphaFoldDB" id="A0A418X9M4"/>
<keyword evidence="2" id="KW-1185">Reference proteome</keyword>
<proteinExistence type="predicted"/>
<comment type="caution">
    <text evidence="1">The sequence shown here is derived from an EMBL/GenBank/DDBJ whole genome shotgun (WGS) entry which is preliminary data.</text>
</comment>
<name>A0A418X9M4_9PSED</name>
<protein>
    <submittedName>
        <fullName evidence="1">Uncharacterized protein</fullName>
    </submittedName>
</protein>
<organism evidence="1 2">
    <name type="scientific">Pseudomonas cavernicola</name>
    <dbReference type="NCBI Taxonomy" id="2320866"/>
    <lineage>
        <taxon>Bacteria</taxon>
        <taxon>Pseudomonadati</taxon>
        <taxon>Pseudomonadota</taxon>
        <taxon>Gammaproteobacteria</taxon>
        <taxon>Pseudomonadales</taxon>
        <taxon>Pseudomonadaceae</taxon>
        <taxon>Pseudomonas</taxon>
    </lineage>
</organism>
<evidence type="ECO:0000313" key="1">
    <source>
        <dbReference type="EMBL" id="RJG09195.1"/>
    </source>
</evidence>
<dbReference type="EMBL" id="QYUR01000008">
    <property type="protein sequence ID" value="RJG09195.1"/>
    <property type="molecule type" value="Genomic_DNA"/>
</dbReference>
<evidence type="ECO:0000313" key="2">
    <source>
        <dbReference type="Proteomes" id="UP000284021"/>
    </source>
</evidence>
<sequence>MDIDRYLLLYGSTGDERFLERLAQQGKLLQARITEEQNARILLDIWSLYQEQLAKVRQAFVNEETDLKKAVRQSLEVVRVFDDFVLGQEQQASPSLADNLRALALGKVRQASSHLLEKPLPEEDTGKLLTLSETIEAQMASLPTSVDPKSWQNDLRMRWHYLKTTMRDDALLRYPFNSQIEKMLATLSQH</sequence>
<reference evidence="1 2" key="1">
    <citation type="submission" date="2018-09" db="EMBL/GenBank/DDBJ databases">
        <authorList>
            <person name="Zhu H."/>
        </authorList>
    </citation>
    <scope>NUCLEOTIDE SEQUENCE [LARGE SCALE GENOMIC DNA]</scope>
    <source>
        <strain evidence="1 2">K1S02-6</strain>
    </source>
</reference>
<dbReference type="Proteomes" id="UP000284021">
    <property type="component" value="Unassembled WGS sequence"/>
</dbReference>
<accession>A0A418X9M4</accession>